<dbReference type="SMART" id="SM00487">
    <property type="entry name" value="DEXDc"/>
    <property type="match status" value="1"/>
</dbReference>
<dbReference type="PROSITE" id="PS51194">
    <property type="entry name" value="HELICASE_CTER"/>
    <property type="match status" value="1"/>
</dbReference>
<dbReference type="PROSITE" id="PS51192">
    <property type="entry name" value="HELICASE_ATP_BIND_1"/>
    <property type="match status" value="1"/>
</dbReference>
<keyword evidence="6 9" id="KW-0067">ATP-binding</keyword>
<evidence type="ECO:0000259" key="12">
    <source>
        <dbReference type="PROSITE" id="PS51194"/>
    </source>
</evidence>
<gene>
    <name evidence="14" type="ORF">HK103_000876</name>
</gene>
<evidence type="ECO:0000313" key="14">
    <source>
        <dbReference type="EMBL" id="KAJ3260241.1"/>
    </source>
</evidence>
<dbReference type="InterPro" id="IPR014001">
    <property type="entry name" value="Helicase_ATP-bd"/>
</dbReference>
<feature type="short sequence motif" description="Q motif" evidence="8">
    <location>
        <begin position="102"/>
        <end position="130"/>
    </location>
</feature>
<feature type="region of interest" description="Disordered" evidence="10">
    <location>
        <begin position="501"/>
        <end position="527"/>
    </location>
</feature>
<dbReference type="CDD" id="cd17966">
    <property type="entry name" value="DEADc_DDX5_DDX17"/>
    <property type="match status" value="1"/>
</dbReference>
<dbReference type="FunFam" id="3.40.50.300:FF:000079">
    <property type="entry name" value="probable ATP-dependent RNA helicase DDX17"/>
    <property type="match status" value="1"/>
</dbReference>
<dbReference type="InterPro" id="IPR000629">
    <property type="entry name" value="RNA-helicase_DEAD-box_CS"/>
</dbReference>
<comment type="similarity">
    <text evidence="9">Belongs to the DEAD box helicase family.</text>
</comment>
<evidence type="ECO:0000256" key="6">
    <source>
        <dbReference type="ARBA" id="ARBA00022840"/>
    </source>
</evidence>
<sequence>MSNRYQPYSNSGRNNSYGSRGSYGRGRGNGRGGFGGGNRQFNDVQHVYEENPVWNSENCPPFEKKFYVEHEETAKLTESEIDQFRREHQMTLTGSNIPRPIMKFTHSQWPTAIRNLFEKNGFENPTPIQSQGWPMALTGRNMCGIAQTGSGKTLSFILPAIIHILGQPQLQRGDGPIALVLAPTRELAVQIQSVAAEYGAPVDVRNSCLYGGASKGPQIGELNRTPHIVIATPGRLLDLLQLGKTTLKRVTYLVLDEADRMLDMGFEQDLRKIMAQIRPDRQLLLWSATWPKSVQRLARDFLSDDHIKVQIGSQKLQANKNINQHVRVISESEKEDALCKLLVDIWNKIPGPDDSKKMERTIIFTNKKYQCENINNRLWNENWSSVTIHGDKTQQERDRALADFKSGYSPILIATDVAARGLDVKELLHVVNFDFPNNIEDFVHRIGRTARGKSSEGNSYTFFTTMKQDRANAQALVDLMQDAGQEVPQELQDLAYQANAGRNAGRGGSRWGGRGGRGGNGRGRGREFNIEMDTHPQVLRDSINKTHSAEALGSVPVNILPKEAPHLDCYPAIVKEIVNHGTEQEKEALHAMETQK</sequence>
<dbReference type="InterPro" id="IPR011545">
    <property type="entry name" value="DEAD/DEAH_box_helicase_dom"/>
</dbReference>
<reference evidence="14" key="1">
    <citation type="submission" date="2020-05" db="EMBL/GenBank/DDBJ databases">
        <title>Phylogenomic resolution of chytrid fungi.</title>
        <authorList>
            <person name="Stajich J.E."/>
            <person name="Amses K."/>
            <person name="Simmons R."/>
            <person name="Seto K."/>
            <person name="Myers J."/>
            <person name="Bonds A."/>
            <person name="Quandt C.A."/>
            <person name="Barry K."/>
            <person name="Liu P."/>
            <person name="Grigoriev I."/>
            <person name="Longcore J.E."/>
            <person name="James T.Y."/>
        </authorList>
    </citation>
    <scope>NUCLEOTIDE SEQUENCE</scope>
    <source>
        <strain evidence="14">PLAUS21</strain>
    </source>
</reference>
<comment type="caution">
    <text evidence="14">The sequence shown here is derived from an EMBL/GenBank/DDBJ whole genome shotgun (WGS) entry which is preliminary data.</text>
</comment>
<keyword evidence="7" id="KW-0539">Nucleus</keyword>
<dbReference type="InterPro" id="IPR001650">
    <property type="entry name" value="Helicase_C-like"/>
</dbReference>
<dbReference type="PROSITE" id="PS51195">
    <property type="entry name" value="Q_MOTIF"/>
    <property type="match status" value="1"/>
</dbReference>
<protein>
    <recommendedName>
        <fullName evidence="2">RNA helicase</fullName>
        <ecNumber evidence="2">3.6.4.13</ecNumber>
    </recommendedName>
</protein>
<evidence type="ECO:0000256" key="9">
    <source>
        <dbReference type="RuleBase" id="RU000492"/>
    </source>
</evidence>
<evidence type="ECO:0000259" key="13">
    <source>
        <dbReference type="PROSITE" id="PS51195"/>
    </source>
</evidence>
<dbReference type="GO" id="GO:0005634">
    <property type="term" value="C:nucleus"/>
    <property type="evidence" value="ECO:0007669"/>
    <property type="project" value="UniProtKB-SubCell"/>
</dbReference>
<dbReference type="AlphaFoldDB" id="A0AAD5UP84"/>
<dbReference type="SUPFAM" id="SSF52540">
    <property type="entry name" value="P-loop containing nucleoside triphosphate hydrolases"/>
    <property type="match status" value="2"/>
</dbReference>
<proteinExistence type="inferred from homology"/>
<comment type="subcellular location">
    <subcellularLocation>
        <location evidence="1">Nucleus</location>
    </subcellularLocation>
</comment>
<feature type="compositionally biased region" description="Gly residues" evidence="10">
    <location>
        <begin position="504"/>
        <end position="522"/>
    </location>
</feature>
<dbReference type="FunFam" id="3.40.50.300:FF:000008">
    <property type="entry name" value="ATP-dependent RNA helicase RhlB"/>
    <property type="match status" value="1"/>
</dbReference>
<dbReference type="SMART" id="SM00490">
    <property type="entry name" value="HELICc"/>
    <property type="match status" value="1"/>
</dbReference>
<evidence type="ECO:0000256" key="8">
    <source>
        <dbReference type="PROSITE-ProRule" id="PRU00552"/>
    </source>
</evidence>
<evidence type="ECO:0000256" key="1">
    <source>
        <dbReference type="ARBA" id="ARBA00004123"/>
    </source>
</evidence>
<feature type="compositionally biased region" description="Low complexity" evidence="10">
    <location>
        <begin position="8"/>
        <end position="20"/>
    </location>
</feature>
<name>A0AAD5UP84_9FUNG</name>
<dbReference type="GO" id="GO:0003676">
    <property type="term" value="F:nucleic acid binding"/>
    <property type="evidence" value="ECO:0007669"/>
    <property type="project" value="InterPro"/>
</dbReference>
<evidence type="ECO:0000256" key="7">
    <source>
        <dbReference type="ARBA" id="ARBA00023242"/>
    </source>
</evidence>
<dbReference type="Proteomes" id="UP001210925">
    <property type="component" value="Unassembled WGS sequence"/>
</dbReference>
<evidence type="ECO:0000313" key="15">
    <source>
        <dbReference type="Proteomes" id="UP001210925"/>
    </source>
</evidence>
<evidence type="ECO:0000256" key="3">
    <source>
        <dbReference type="ARBA" id="ARBA00022741"/>
    </source>
</evidence>
<dbReference type="GO" id="GO:0005524">
    <property type="term" value="F:ATP binding"/>
    <property type="evidence" value="ECO:0007669"/>
    <property type="project" value="UniProtKB-KW"/>
</dbReference>
<dbReference type="PROSITE" id="PS00039">
    <property type="entry name" value="DEAD_ATP_HELICASE"/>
    <property type="match status" value="1"/>
</dbReference>
<dbReference type="CDD" id="cd18787">
    <property type="entry name" value="SF2_C_DEAD"/>
    <property type="match status" value="1"/>
</dbReference>
<accession>A0AAD5UP84</accession>
<evidence type="ECO:0000256" key="5">
    <source>
        <dbReference type="ARBA" id="ARBA00022806"/>
    </source>
</evidence>
<dbReference type="EMBL" id="JADGKB010000012">
    <property type="protein sequence ID" value="KAJ3260241.1"/>
    <property type="molecule type" value="Genomic_DNA"/>
</dbReference>
<evidence type="ECO:0000259" key="11">
    <source>
        <dbReference type="PROSITE" id="PS51192"/>
    </source>
</evidence>
<evidence type="ECO:0000256" key="4">
    <source>
        <dbReference type="ARBA" id="ARBA00022801"/>
    </source>
</evidence>
<dbReference type="PANTHER" id="PTHR47958">
    <property type="entry name" value="ATP-DEPENDENT RNA HELICASE DBP3"/>
    <property type="match status" value="1"/>
</dbReference>
<feature type="domain" description="DEAD-box RNA helicase Q" evidence="13">
    <location>
        <begin position="102"/>
        <end position="130"/>
    </location>
</feature>
<keyword evidence="3 9" id="KW-0547">Nucleotide-binding</keyword>
<keyword evidence="15" id="KW-1185">Reference proteome</keyword>
<dbReference type="GO" id="GO:0016787">
    <property type="term" value="F:hydrolase activity"/>
    <property type="evidence" value="ECO:0007669"/>
    <property type="project" value="UniProtKB-KW"/>
</dbReference>
<dbReference type="GO" id="GO:0003724">
    <property type="term" value="F:RNA helicase activity"/>
    <property type="evidence" value="ECO:0007669"/>
    <property type="project" value="UniProtKB-EC"/>
</dbReference>
<keyword evidence="5 9" id="KW-0347">Helicase</keyword>
<evidence type="ECO:0000256" key="10">
    <source>
        <dbReference type="SAM" id="MobiDB-lite"/>
    </source>
</evidence>
<dbReference type="InterPro" id="IPR027417">
    <property type="entry name" value="P-loop_NTPase"/>
</dbReference>
<dbReference type="Pfam" id="PF00270">
    <property type="entry name" value="DEAD"/>
    <property type="match status" value="1"/>
</dbReference>
<feature type="compositionally biased region" description="Gly residues" evidence="10">
    <location>
        <begin position="21"/>
        <end position="38"/>
    </location>
</feature>
<feature type="domain" description="Helicase C-terminal" evidence="12">
    <location>
        <begin position="337"/>
        <end position="495"/>
    </location>
</feature>
<organism evidence="14 15">
    <name type="scientific">Boothiomyces macroporosus</name>
    <dbReference type="NCBI Taxonomy" id="261099"/>
    <lineage>
        <taxon>Eukaryota</taxon>
        <taxon>Fungi</taxon>
        <taxon>Fungi incertae sedis</taxon>
        <taxon>Chytridiomycota</taxon>
        <taxon>Chytridiomycota incertae sedis</taxon>
        <taxon>Chytridiomycetes</taxon>
        <taxon>Rhizophydiales</taxon>
        <taxon>Terramycetaceae</taxon>
        <taxon>Boothiomyces</taxon>
    </lineage>
</organism>
<dbReference type="InterPro" id="IPR014014">
    <property type="entry name" value="RNA_helicase_DEAD_Q_motif"/>
</dbReference>
<dbReference type="Pfam" id="PF00271">
    <property type="entry name" value="Helicase_C"/>
    <property type="match status" value="1"/>
</dbReference>
<dbReference type="Gene3D" id="3.40.50.300">
    <property type="entry name" value="P-loop containing nucleotide triphosphate hydrolases"/>
    <property type="match status" value="2"/>
</dbReference>
<feature type="domain" description="Helicase ATP-binding" evidence="11">
    <location>
        <begin position="133"/>
        <end position="308"/>
    </location>
</feature>
<dbReference type="EC" id="3.6.4.13" evidence="2"/>
<evidence type="ECO:0000256" key="2">
    <source>
        <dbReference type="ARBA" id="ARBA00012552"/>
    </source>
</evidence>
<feature type="region of interest" description="Disordered" evidence="10">
    <location>
        <begin position="1"/>
        <end position="38"/>
    </location>
</feature>
<keyword evidence="4 9" id="KW-0378">Hydrolase</keyword>